<dbReference type="InterPro" id="IPR027417">
    <property type="entry name" value="P-loop_NTPase"/>
</dbReference>
<sequence length="219" mass="23120">MLVRFEGADLGYGGRPVLAGLTLGVERGERVALLGKSGAGKSTLLGAIRARLAADRVATALVPQDHALVPPLSVFHNIYMGRLDRRSTLRNLATLLRPFAGDVAEIAPLAGRLGLGDHLWQKVEALSGGQRQRTAVGRALHAGGAVLLADEPVSALDERQSVDVLGLLTERFETSIVALHDVDLARATATRLIGIAAGRIVFDGRAEAVPRSEIEALYG</sequence>
<gene>
    <name evidence="4" type="ORF">ABS361_09480</name>
</gene>
<dbReference type="Pfam" id="PF00005">
    <property type="entry name" value="ABC_tran"/>
    <property type="match status" value="1"/>
</dbReference>
<dbReference type="InterPro" id="IPR015854">
    <property type="entry name" value="ABC_transpr_LolD-like"/>
</dbReference>
<reference evidence="4" key="1">
    <citation type="submission" date="2024-06" db="EMBL/GenBank/DDBJ databases">
        <title>Methylostella associata gen. nov., sp. nov., a novel Ancalomicrobiaceae-affiliated facultatively methylotrophic bacteria that feed on methanotrophs of the genus Methylococcus.</title>
        <authorList>
            <person name="Saltykova V."/>
            <person name="Danilova O.V."/>
            <person name="Oshkin I.Y."/>
            <person name="Belova S.E."/>
            <person name="Pimenov N.V."/>
            <person name="Dedysh S.N."/>
        </authorList>
    </citation>
    <scope>NUCLEOTIDE SEQUENCE</scope>
    <source>
        <strain evidence="4">S20</strain>
    </source>
</reference>
<dbReference type="KEGG" id="mflg:ABS361_09480"/>
<dbReference type="InterPro" id="IPR003439">
    <property type="entry name" value="ABC_transporter-like_ATP-bd"/>
</dbReference>
<dbReference type="GO" id="GO:0005886">
    <property type="term" value="C:plasma membrane"/>
    <property type="evidence" value="ECO:0007669"/>
    <property type="project" value="TreeGrafter"/>
</dbReference>
<protein>
    <submittedName>
        <fullName evidence="4">ATP-binding cassette domain-containing protein</fullName>
    </submittedName>
</protein>
<keyword evidence="1" id="KW-0547">Nucleotide-binding</keyword>
<accession>A0AAU7XEE0</accession>
<evidence type="ECO:0000259" key="3">
    <source>
        <dbReference type="PROSITE" id="PS50893"/>
    </source>
</evidence>
<organism evidence="4">
    <name type="scientific">Methyloraptor flagellatus</name>
    <dbReference type="NCBI Taxonomy" id="3162530"/>
    <lineage>
        <taxon>Bacteria</taxon>
        <taxon>Pseudomonadati</taxon>
        <taxon>Pseudomonadota</taxon>
        <taxon>Alphaproteobacteria</taxon>
        <taxon>Hyphomicrobiales</taxon>
        <taxon>Ancalomicrobiaceae</taxon>
        <taxon>Methyloraptor</taxon>
    </lineage>
</organism>
<dbReference type="SUPFAM" id="SSF52540">
    <property type="entry name" value="P-loop containing nucleoside triphosphate hydrolases"/>
    <property type="match status" value="1"/>
</dbReference>
<dbReference type="PANTHER" id="PTHR24220">
    <property type="entry name" value="IMPORT ATP-BINDING PROTEIN"/>
    <property type="match status" value="1"/>
</dbReference>
<dbReference type="PROSITE" id="PS50893">
    <property type="entry name" value="ABC_TRANSPORTER_2"/>
    <property type="match status" value="1"/>
</dbReference>
<dbReference type="GO" id="GO:0005524">
    <property type="term" value="F:ATP binding"/>
    <property type="evidence" value="ECO:0007669"/>
    <property type="project" value="UniProtKB-KW"/>
</dbReference>
<dbReference type="InterPro" id="IPR003593">
    <property type="entry name" value="AAA+_ATPase"/>
</dbReference>
<dbReference type="AlphaFoldDB" id="A0AAU7XEE0"/>
<evidence type="ECO:0000313" key="4">
    <source>
        <dbReference type="EMBL" id="XBY46415.1"/>
    </source>
</evidence>
<evidence type="ECO:0000256" key="1">
    <source>
        <dbReference type="ARBA" id="ARBA00022741"/>
    </source>
</evidence>
<name>A0AAU7XEE0_9HYPH</name>
<keyword evidence="2 4" id="KW-0067">ATP-binding</keyword>
<dbReference type="GO" id="GO:0022857">
    <property type="term" value="F:transmembrane transporter activity"/>
    <property type="evidence" value="ECO:0007669"/>
    <property type="project" value="TreeGrafter"/>
</dbReference>
<dbReference type="EMBL" id="CP158568">
    <property type="protein sequence ID" value="XBY46415.1"/>
    <property type="molecule type" value="Genomic_DNA"/>
</dbReference>
<proteinExistence type="predicted"/>
<evidence type="ECO:0000256" key="2">
    <source>
        <dbReference type="ARBA" id="ARBA00022840"/>
    </source>
</evidence>
<feature type="domain" description="ABC transporter" evidence="3">
    <location>
        <begin position="3"/>
        <end position="219"/>
    </location>
</feature>
<dbReference type="RefSeq" id="WP_407051511.1">
    <property type="nucleotide sequence ID" value="NZ_CP158568.1"/>
</dbReference>
<dbReference type="GO" id="GO:0016887">
    <property type="term" value="F:ATP hydrolysis activity"/>
    <property type="evidence" value="ECO:0007669"/>
    <property type="project" value="InterPro"/>
</dbReference>
<dbReference type="Gene3D" id="3.40.50.300">
    <property type="entry name" value="P-loop containing nucleotide triphosphate hydrolases"/>
    <property type="match status" value="1"/>
</dbReference>
<dbReference type="SMART" id="SM00382">
    <property type="entry name" value="AAA"/>
    <property type="match status" value="1"/>
</dbReference>
<dbReference type="PANTHER" id="PTHR24220:SF659">
    <property type="entry name" value="TRANSPORTER, PUTATIVE-RELATED"/>
    <property type="match status" value="1"/>
</dbReference>